<reference evidence="2 3" key="1">
    <citation type="submission" date="2023-10" db="EMBL/GenBank/DDBJ databases">
        <title>Genome-Wide Identification Analysis in wild type Solanum Pinnatisectum Reveals Some Genes Defensing Phytophthora Infestans.</title>
        <authorList>
            <person name="Sun C."/>
        </authorList>
    </citation>
    <scope>NUCLEOTIDE SEQUENCE [LARGE SCALE GENOMIC DNA]</scope>
    <source>
        <strain evidence="2">LQN</strain>
        <tissue evidence="2">Leaf</tissue>
    </source>
</reference>
<dbReference type="PANTHER" id="PTHR35046:SF21">
    <property type="entry name" value="RETROTRANSPOSON GAG DOMAIN-CONTAINING PROTEIN-RELATED"/>
    <property type="match status" value="1"/>
</dbReference>
<evidence type="ECO:0000313" key="2">
    <source>
        <dbReference type="EMBL" id="KAK4718164.1"/>
    </source>
</evidence>
<dbReference type="Gene3D" id="2.40.70.10">
    <property type="entry name" value="Acid Proteases"/>
    <property type="match status" value="1"/>
</dbReference>
<dbReference type="EMBL" id="JAWPEI010000008">
    <property type="protein sequence ID" value="KAK4718164.1"/>
    <property type="molecule type" value="Genomic_DNA"/>
</dbReference>
<dbReference type="CDD" id="cd00303">
    <property type="entry name" value="retropepsin_like"/>
    <property type="match status" value="1"/>
</dbReference>
<gene>
    <name evidence="2" type="ORF">R3W88_016502</name>
</gene>
<evidence type="ECO:0000313" key="3">
    <source>
        <dbReference type="Proteomes" id="UP001311915"/>
    </source>
</evidence>
<name>A0AAV9KXR8_9SOLN</name>
<accession>A0AAV9KXR8</accession>
<dbReference type="AlphaFoldDB" id="A0AAV9KXR8"/>
<evidence type="ECO:0000256" key="1">
    <source>
        <dbReference type="SAM" id="MobiDB-lite"/>
    </source>
</evidence>
<sequence length="351" mass="40719">MTDVRRIHQNLIPQVRRQTFRAPQVQQTKDQFGYYEDEFEEAYQQRNEMREPRVRVKGDNLSSIKMKIPTFKGTRDPDLYLDWERKVEAIFDCSMSVDEYFKAMIQDNCNEDEEATMAIFLNGLNGEIVDVIELQQYVNLDELVELVVKAFECPNIGVVLIKDNGEYESEKSEGEEEEEGVRGEDERDVAPHNEGQFLGVVRRLMNVNMGELDEAKRENIFHTRCGIKGRICSMIIDNGSCANVVSTYAVEKLGIPCTKHKSNYKLQWLNECGELKVSKQCMICFSIGEYSDEVLCDFVPMQVCHILLGRPWQYDRNAYHDGRMNKYSLEHKGKKYILAPLTPSQVYEDQQ</sequence>
<proteinExistence type="predicted"/>
<comment type="caution">
    <text evidence="2">The sequence shown here is derived from an EMBL/GenBank/DDBJ whole genome shotgun (WGS) entry which is preliminary data.</text>
</comment>
<dbReference type="Proteomes" id="UP001311915">
    <property type="component" value="Unassembled WGS sequence"/>
</dbReference>
<evidence type="ECO:0008006" key="4">
    <source>
        <dbReference type="Google" id="ProtNLM"/>
    </source>
</evidence>
<dbReference type="SUPFAM" id="SSF50630">
    <property type="entry name" value="Acid proteases"/>
    <property type="match status" value="1"/>
</dbReference>
<dbReference type="InterPro" id="IPR021109">
    <property type="entry name" value="Peptidase_aspartic_dom_sf"/>
</dbReference>
<dbReference type="PANTHER" id="PTHR35046">
    <property type="entry name" value="ZINC KNUCKLE (CCHC-TYPE) FAMILY PROTEIN"/>
    <property type="match status" value="1"/>
</dbReference>
<feature type="region of interest" description="Disordered" evidence="1">
    <location>
        <begin position="167"/>
        <end position="186"/>
    </location>
</feature>
<organism evidence="2 3">
    <name type="scientific">Solanum pinnatisectum</name>
    <name type="common">tansyleaf nightshade</name>
    <dbReference type="NCBI Taxonomy" id="50273"/>
    <lineage>
        <taxon>Eukaryota</taxon>
        <taxon>Viridiplantae</taxon>
        <taxon>Streptophyta</taxon>
        <taxon>Embryophyta</taxon>
        <taxon>Tracheophyta</taxon>
        <taxon>Spermatophyta</taxon>
        <taxon>Magnoliopsida</taxon>
        <taxon>eudicotyledons</taxon>
        <taxon>Gunneridae</taxon>
        <taxon>Pentapetalae</taxon>
        <taxon>asterids</taxon>
        <taxon>lamiids</taxon>
        <taxon>Solanales</taxon>
        <taxon>Solanaceae</taxon>
        <taxon>Solanoideae</taxon>
        <taxon>Solaneae</taxon>
        <taxon>Solanum</taxon>
    </lineage>
</organism>
<keyword evidence="3" id="KW-1185">Reference proteome</keyword>
<protein>
    <recommendedName>
        <fullName evidence="4">Gag-pol polyprotein</fullName>
    </recommendedName>
</protein>